<organism evidence="2 3">
    <name type="scientific">Clytia hemisphaerica</name>
    <dbReference type="NCBI Taxonomy" id="252671"/>
    <lineage>
        <taxon>Eukaryota</taxon>
        <taxon>Metazoa</taxon>
        <taxon>Cnidaria</taxon>
        <taxon>Hydrozoa</taxon>
        <taxon>Hydroidolina</taxon>
        <taxon>Leptothecata</taxon>
        <taxon>Obeliida</taxon>
        <taxon>Clytiidae</taxon>
        <taxon>Clytia</taxon>
    </lineage>
</organism>
<evidence type="ECO:0008006" key="4">
    <source>
        <dbReference type="Google" id="ProtNLM"/>
    </source>
</evidence>
<dbReference type="InterPro" id="IPR051772">
    <property type="entry name" value="Gastrokine"/>
</dbReference>
<dbReference type="OrthoDB" id="6036215at2759"/>
<feature type="chain" id="PRO_5029653123" description="BRICHOS domain-containing protein" evidence="1">
    <location>
        <begin position="23"/>
        <end position="262"/>
    </location>
</feature>
<dbReference type="GeneID" id="136818178"/>
<dbReference type="AlphaFoldDB" id="A0A7M5V2P9"/>
<protein>
    <recommendedName>
        <fullName evidence="4">BRICHOS domain-containing protein</fullName>
    </recommendedName>
</protein>
<name>A0A7M5V2P9_9CNID</name>
<keyword evidence="3" id="KW-1185">Reference proteome</keyword>
<reference evidence="2" key="1">
    <citation type="submission" date="2021-01" db="UniProtKB">
        <authorList>
            <consortium name="EnsemblMetazoa"/>
        </authorList>
    </citation>
    <scope>IDENTIFICATION</scope>
</reference>
<dbReference type="RefSeq" id="XP_066930637.1">
    <property type="nucleotide sequence ID" value="XM_067074536.1"/>
</dbReference>
<evidence type="ECO:0000313" key="3">
    <source>
        <dbReference type="Proteomes" id="UP000594262"/>
    </source>
</evidence>
<evidence type="ECO:0000256" key="1">
    <source>
        <dbReference type="SAM" id="SignalP"/>
    </source>
</evidence>
<dbReference type="PANTHER" id="PTHR16483">
    <property type="entry name" value="GASTROKINE 1"/>
    <property type="match status" value="1"/>
</dbReference>
<feature type="signal peptide" evidence="1">
    <location>
        <begin position="1"/>
        <end position="22"/>
    </location>
</feature>
<proteinExistence type="predicted"/>
<dbReference type="Proteomes" id="UP000594262">
    <property type="component" value="Unplaced"/>
</dbReference>
<evidence type="ECO:0000313" key="2">
    <source>
        <dbReference type="EnsemblMetazoa" id="CLYHEMP005165.1"/>
    </source>
</evidence>
<keyword evidence="1" id="KW-0732">Signal</keyword>
<accession>A0A7M5V2P9</accession>
<sequence length="262" mass="30795">MNILLNFVVLALASLVAIKCQTHNLAFTENGHNYQEKISVDKKNNIVIYDVPNHEGRHHVTYMQDFKNRLTVLRNNDIQTCSVWKMVKDEPMPESVLKGMEKNHNKFPMRQYMVETDNIISTGKFNVTNYPHIAKFCTNLPTEQVERFETKDQLEKAFTDFILNKHFRIQKRSDIHVDATKNYDVCNENKATFKNELDRCKRRTDLLTSSCRFRYVGGICSWKVSCDKKIDRKNKKVWWVCSNINNKHVYTTPFCCTPKCNL</sequence>
<dbReference type="EnsemblMetazoa" id="CLYHEMT005165.1">
    <property type="protein sequence ID" value="CLYHEMP005165.1"/>
    <property type="gene ID" value="CLYHEMG005165"/>
</dbReference>